<accession>A0ACB8D158</accession>
<evidence type="ECO:0000313" key="2">
    <source>
        <dbReference type="Proteomes" id="UP000821865"/>
    </source>
</evidence>
<protein>
    <submittedName>
        <fullName evidence="1">Uncharacterized protein</fullName>
    </submittedName>
</protein>
<proteinExistence type="predicted"/>
<reference evidence="1" key="1">
    <citation type="submission" date="2020-05" db="EMBL/GenBank/DDBJ databases">
        <title>Large-scale comparative analyses of tick genomes elucidate their genetic diversity and vector capacities.</title>
        <authorList>
            <person name="Jia N."/>
            <person name="Wang J."/>
            <person name="Shi W."/>
            <person name="Du L."/>
            <person name="Sun Y."/>
            <person name="Zhan W."/>
            <person name="Jiang J."/>
            <person name="Wang Q."/>
            <person name="Zhang B."/>
            <person name="Ji P."/>
            <person name="Sakyi L.B."/>
            <person name="Cui X."/>
            <person name="Yuan T."/>
            <person name="Jiang B."/>
            <person name="Yang W."/>
            <person name="Lam T.T.-Y."/>
            <person name="Chang Q."/>
            <person name="Ding S."/>
            <person name="Wang X."/>
            <person name="Zhu J."/>
            <person name="Ruan X."/>
            <person name="Zhao L."/>
            <person name="Wei J."/>
            <person name="Que T."/>
            <person name="Du C."/>
            <person name="Cheng J."/>
            <person name="Dai P."/>
            <person name="Han X."/>
            <person name="Huang E."/>
            <person name="Gao Y."/>
            <person name="Liu J."/>
            <person name="Shao H."/>
            <person name="Ye R."/>
            <person name="Li L."/>
            <person name="Wei W."/>
            <person name="Wang X."/>
            <person name="Wang C."/>
            <person name="Yang T."/>
            <person name="Huo Q."/>
            <person name="Li W."/>
            <person name="Guo W."/>
            <person name="Chen H."/>
            <person name="Zhou L."/>
            <person name="Ni X."/>
            <person name="Tian J."/>
            <person name="Zhou Y."/>
            <person name="Sheng Y."/>
            <person name="Liu T."/>
            <person name="Pan Y."/>
            <person name="Xia L."/>
            <person name="Li J."/>
            <person name="Zhao F."/>
            <person name="Cao W."/>
        </authorList>
    </citation>
    <scope>NUCLEOTIDE SEQUENCE</scope>
    <source>
        <strain evidence="1">Dsil-2018</strain>
    </source>
</reference>
<organism evidence="1 2">
    <name type="scientific">Dermacentor silvarum</name>
    <name type="common">Tick</name>
    <dbReference type="NCBI Taxonomy" id="543639"/>
    <lineage>
        <taxon>Eukaryota</taxon>
        <taxon>Metazoa</taxon>
        <taxon>Ecdysozoa</taxon>
        <taxon>Arthropoda</taxon>
        <taxon>Chelicerata</taxon>
        <taxon>Arachnida</taxon>
        <taxon>Acari</taxon>
        <taxon>Parasitiformes</taxon>
        <taxon>Ixodida</taxon>
        <taxon>Ixodoidea</taxon>
        <taxon>Ixodidae</taxon>
        <taxon>Rhipicephalinae</taxon>
        <taxon>Dermacentor</taxon>
    </lineage>
</organism>
<name>A0ACB8D158_DERSI</name>
<sequence length="309" mass="34737">MFTHADMRGISRGQCTSIGCDCDGFTRPSSLDACRVQAAVLPCGWCSYCGHSPVNHSRVAENSAYEERTQQVDVSHLSGVQENLEQHSTPEADPHPEPSQQPDVNPQPQQEVTCISESDKPCLKLEPADSKPERDSELEQSSQSELCPQQGTSPQPETSPKQEQRSPTPTRKRHDKEEALTCSRIVARSLKRLEEKKAELERQRDYLDAEDIPDAELRTTRLLLDIRRDQCDSNHELKQIRHNMQLLLDGQARLEASSNQNTHSLQPSPVRLPKMPAETLEEFEALEEAVQDDDVAAALVFTLFFYHSG</sequence>
<gene>
    <name evidence="1" type="ORF">HPB49_024633</name>
</gene>
<dbReference type="Proteomes" id="UP000821865">
    <property type="component" value="Chromosome 4"/>
</dbReference>
<keyword evidence="2" id="KW-1185">Reference proteome</keyword>
<dbReference type="EMBL" id="CM023473">
    <property type="protein sequence ID" value="KAH7955123.1"/>
    <property type="molecule type" value="Genomic_DNA"/>
</dbReference>
<evidence type="ECO:0000313" key="1">
    <source>
        <dbReference type="EMBL" id="KAH7955123.1"/>
    </source>
</evidence>
<comment type="caution">
    <text evidence="1">The sequence shown here is derived from an EMBL/GenBank/DDBJ whole genome shotgun (WGS) entry which is preliminary data.</text>
</comment>